<proteinExistence type="predicted"/>
<protein>
    <submittedName>
        <fullName evidence="1">Uncharacterized protein</fullName>
    </submittedName>
</protein>
<keyword evidence="2" id="KW-1185">Reference proteome</keyword>
<gene>
    <name evidence="1" type="ORF">FA95DRAFT_1497101</name>
</gene>
<comment type="caution">
    <text evidence="1">The sequence shown here is derived from an EMBL/GenBank/DDBJ whole genome shotgun (WGS) entry which is preliminary data.</text>
</comment>
<reference evidence="1" key="1">
    <citation type="submission" date="2021-02" db="EMBL/GenBank/DDBJ databases">
        <authorList>
            <consortium name="DOE Joint Genome Institute"/>
            <person name="Ahrendt S."/>
            <person name="Looney B.P."/>
            <person name="Miyauchi S."/>
            <person name="Morin E."/>
            <person name="Drula E."/>
            <person name="Courty P.E."/>
            <person name="Chicoki N."/>
            <person name="Fauchery L."/>
            <person name="Kohler A."/>
            <person name="Kuo A."/>
            <person name="Labutti K."/>
            <person name="Pangilinan J."/>
            <person name="Lipzen A."/>
            <person name="Riley R."/>
            <person name="Andreopoulos W."/>
            <person name="He G."/>
            <person name="Johnson J."/>
            <person name="Barry K.W."/>
            <person name="Grigoriev I.V."/>
            <person name="Nagy L."/>
            <person name="Hibbett D."/>
            <person name="Henrissat B."/>
            <person name="Matheny P.B."/>
            <person name="Labbe J."/>
            <person name="Martin F."/>
        </authorList>
    </citation>
    <scope>NUCLEOTIDE SEQUENCE</scope>
    <source>
        <strain evidence="1">FP105234-sp</strain>
    </source>
</reference>
<evidence type="ECO:0000313" key="2">
    <source>
        <dbReference type="Proteomes" id="UP000814033"/>
    </source>
</evidence>
<evidence type="ECO:0000313" key="1">
    <source>
        <dbReference type="EMBL" id="KAI0044421.1"/>
    </source>
</evidence>
<accession>A0ACB8RL58</accession>
<dbReference type="Proteomes" id="UP000814033">
    <property type="component" value="Unassembled WGS sequence"/>
</dbReference>
<name>A0ACB8RL58_9AGAM</name>
<sequence length="433" mass="47464">MSSIHLLLDPSAPAPNPSHQPDNTVTLKRRASPSFDPPAPDTHKRLKEDVPADASLDDPHHPPLISGSALADDLEQELLCGCCAGLIYRPVVVYPCQHYFCGSCCFLWVRNGGSNCPACRSVSTSVTPSRALQVMVDVLLRADPSRGRTEREKQQADEIYRSGQSFRIPTPREASPEPTIPQPGEYARPCPHCTPGNRFGWSCPQPVPDPAIDPDHAWHIDNGAPPGHSYCGNCENMLAVQAPTSTKCDFCQVSFCGVGVQGRCSASLLMVQQPNAMSDIGDLIQSAEVYECFDGNAVEVEIMLDYLTAQRMTPKHIYRDIVGHISAQPRNFAPLIELDLFVDIHGVVPGPSPDLDSSRDRICRLCAVEVLLFGLKDWWIRERRKGFLEPSVTDRPDCLDGSGCPLQKEHGTSHGPTQVTMVLTGFCSPCQRM</sequence>
<reference evidence="1" key="2">
    <citation type="journal article" date="2022" name="New Phytol.">
        <title>Evolutionary transition to the ectomycorrhizal habit in the genomes of a hyperdiverse lineage of mushroom-forming fungi.</title>
        <authorList>
            <person name="Looney B."/>
            <person name="Miyauchi S."/>
            <person name="Morin E."/>
            <person name="Drula E."/>
            <person name="Courty P.E."/>
            <person name="Kohler A."/>
            <person name="Kuo A."/>
            <person name="LaButti K."/>
            <person name="Pangilinan J."/>
            <person name="Lipzen A."/>
            <person name="Riley R."/>
            <person name="Andreopoulos W."/>
            <person name="He G."/>
            <person name="Johnson J."/>
            <person name="Nolan M."/>
            <person name="Tritt A."/>
            <person name="Barry K.W."/>
            <person name="Grigoriev I.V."/>
            <person name="Nagy L.G."/>
            <person name="Hibbett D."/>
            <person name="Henrissat B."/>
            <person name="Matheny P.B."/>
            <person name="Labbe J."/>
            <person name="Martin F.M."/>
        </authorList>
    </citation>
    <scope>NUCLEOTIDE SEQUENCE</scope>
    <source>
        <strain evidence="1">FP105234-sp</strain>
    </source>
</reference>
<organism evidence="1 2">
    <name type="scientific">Auriscalpium vulgare</name>
    <dbReference type="NCBI Taxonomy" id="40419"/>
    <lineage>
        <taxon>Eukaryota</taxon>
        <taxon>Fungi</taxon>
        <taxon>Dikarya</taxon>
        <taxon>Basidiomycota</taxon>
        <taxon>Agaricomycotina</taxon>
        <taxon>Agaricomycetes</taxon>
        <taxon>Russulales</taxon>
        <taxon>Auriscalpiaceae</taxon>
        <taxon>Auriscalpium</taxon>
    </lineage>
</organism>
<dbReference type="EMBL" id="MU275984">
    <property type="protein sequence ID" value="KAI0044421.1"/>
    <property type="molecule type" value="Genomic_DNA"/>
</dbReference>